<dbReference type="GO" id="GO:0030246">
    <property type="term" value="F:carbohydrate binding"/>
    <property type="evidence" value="ECO:0007669"/>
    <property type="project" value="InterPro"/>
</dbReference>
<comment type="caution">
    <text evidence="2">The sequence shown here is derived from an EMBL/GenBank/DDBJ whole genome shotgun (WGS) entry which is preliminary data.</text>
</comment>
<dbReference type="Pfam" id="PF00395">
    <property type="entry name" value="SLH"/>
    <property type="match status" value="3"/>
</dbReference>
<dbReference type="InterPro" id="IPR001119">
    <property type="entry name" value="SLH_dom"/>
</dbReference>
<proteinExistence type="predicted"/>
<dbReference type="Proteomes" id="UP000310636">
    <property type="component" value="Unassembled WGS sequence"/>
</dbReference>
<dbReference type="PANTHER" id="PTHR43308:SF5">
    <property type="entry name" value="S-LAYER PROTEIN _ PEPTIDOGLYCAN ENDO-BETA-N-ACETYLGLUCOSAMINIDASE"/>
    <property type="match status" value="1"/>
</dbReference>
<evidence type="ECO:0000259" key="1">
    <source>
        <dbReference type="PROSITE" id="PS51272"/>
    </source>
</evidence>
<protein>
    <submittedName>
        <fullName evidence="2">S-layer protein</fullName>
    </submittedName>
</protein>
<dbReference type="CDD" id="cd08547">
    <property type="entry name" value="Type_II_cohesin"/>
    <property type="match status" value="1"/>
</dbReference>
<name>A0A4S4BYI4_9BACL</name>
<dbReference type="OrthoDB" id="504962at2"/>
<feature type="domain" description="SLH" evidence="1">
    <location>
        <begin position="224"/>
        <end position="282"/>
    </location>
</feature>
<dbReference type="EMBL" id="SSOB01000011">
    <property type="protein sequence ID" value="THF80326.1"/>
    <property type="molecule type" value="Genomic_DNA"/>
</dbReference>
<dbReference type="InterPro" id="IPR051465">
    <property type="entry name" value="Cell_Envelope_Struct_Comp"/>
</dbReference>
<keyword evidence="3" id="KW-1185">Reference proteome</keyword>
<feature type="domain" description="SLH" evidence="1">
    <location>
        <begin position="159"/>
        <end position="222"/>
    </location>
</feature>
<sequence length="338" mass="36522">MNRMLKRQLVMLLSIVILLIGVPQGIAAAKEANASFELKLGYSDKDVKLTIVGHGLTDLYAYDIELSYDDNILSFGKAETSIDGFSVNPILSADTVRIAHTKMGEIDGEKGDVELSAITFKRIASGTTRITLGNVKLVDSKLDMTSLEPDVTATVVDNTKPLLFNDVKGHWAEASIYEAAGRGFVTGYADASFKPNLEVTRAEFAAMIVRALQLETSDGQGLTFKDNKEIPVWARAYIQTAVEAKLMAGYTDNTFGANQWITRSEMSAILVRALAKEASSATQLQFADLDQIPAWAIPSVKTAVGLGIMLGNTQNQFAPNAPATRAEAVAVILRMLKA</sequence>
<feature type="domain" description="SLH" evidence="1">
    <location>
        <begin position="283"/>
        <end position="338"/>
    </location>
</feature>
<dbReference type="SUPFAM" id="SSF49384">
    <property type="entry name" value="Carbohydrate-binding domain"/>
    <property type="match status" value="1"/>
</dbReference>
<gene>
    <name evidence="2" type="ORF">E6C55_10585</name>
</gene>
<dbReference type="InterPro" id="IPR008965">
    <property type="entry name" value="CBM2/CBM3_carb-bd_dom_sf"/>
</dbReference>
<organism evidence="2 3">
    <name type="scientific">Cohnella fermenti</name>
    <dbReference type="NCBI Taxonomy" id="2565925"/>
    <lineage>
        <taxon>Bacteria</taxon>
        <taxon>Bacillati</taxon>
        <taxon>Bacillota</taxon>
        <taxon>Bacilli</taxon>
        <taxon>Bacillales</taxon>
        <taxon>Paenibacillaceae</taxon>
        <taxon>Cohnella</taxon>
    </lineage>
</organism>
<reference evidence="2 3" key="1">
    <citation type="submission" date="2019-04" db="EMBL/GenBank/DDBJ databases">
        <title>Cohnella sp. nov. isolated from preserved vegetables.</title>
        <authorList>
            <person name="Lin S.-Y."/>
            <person name="Hung M.-H."/>
            <person name="Young C.-C."/>
        </authorList>
    </citation>
    <scope>NUCLEOTIDE SEQUENCE [LARGE SCALE GENOMIC DNA]</scope>
    <source>
        <strain evidence="2 3">CC-MHH1044</strain>
    </source>
</reference>
<dbReference type="Gene3D" id="2.60.40.680">
    <property type="match status" value="1"/>
</dbReference>
<dbReference type="AlphaFoldDB" id="A0A4S4BYI4"/>
<evidence type="ECO:0000313" key="3">
    <source>
        <dbReference type="Proteomes" id="UP000310636"/>
    </source>
</evidence>
<dbReference type="PROSITE" id="PS51272">
    <property type="entry name" value="SLH"/>
    <property type="match status" value="3"/>
</dbReference>
<evidence type="ECO:0000313" key="2">
    <source>
        <dbReference type="EMBL" id="THF80326.1"/>
    </source>
</evidence>
<dbReference type="PANTHER" id="PTHR43308">
    <property type="entry name" value="OUTER MEMBRANE PROTEIN ALPHA-RELATED"/>
    <property type="match status" value="1"/>
</dbReference>
<accession>A0A4S4BYI4</accession>